<keyword evidence="5" id="KW-0378">Hydrolase</keyword>
<keyword evidence="6" id="KW-1185">Reference proteome</keyword>
<gene>
    <name evidence="5" type="ORF">GCM10011416_11060</name>
</gene>
<dbReference type="SUPFAM" id="SSF54197">
    <property type="entry name" value="HIT-like"/>
    <property type="match status" value="1"/>
</dbReference>
<dbReference type="Proteomes" id="UP000633278">
    <property type="component" value="Unassembled WGS sequence"/>
</dbReference>
<dbReference type="RefSeq" id="WP_188598273.1">
    <property type="nucleotide sequence ID" value="NZ_BMJW01000001.1"/>
</dbReference>
<evidence type="ECO:0000256" key="2">
    <source>
        <dbReference type="PIRSR" id="PIRSR601310-3"/>
    </source>
</evidence>
<dbReference type="PRINTS" id="PR00332">
    <property type="entry name" value="HISTRIAD"/>
</dbReference>
<evidence type="ECO:0000313" key="5">
    <source>
        <dbReference type="EMBL" id="GGG95331.1"/>
    </source>
</evidence>
<feature type="short sequence motif" description="Histidine triad motif" evidence="2 3">
    <location>
        <begin position="91"/>
        <end position="95"/>
    </location>
</feature>
<name>A0A917HYA5_9FLAO</name>
<evidence type="ECO:0000313" key="6">
    <source>
        <dbReference type="Proteomes" id="UP000633278"/>
    </source>
</evidence>
<dbReference type="PANTHER" id="PTHR46648">
    <property type="entry name" value="HIT FAMILY PROTEIN 1"/>
    <property type="match status" value="1"/>
</dbReference>
<comment type="caution">
    <text evidence="5">The sequence shown here is derived from an EMBL/GenBank/DDBJ whole genome shotgun (WGS) entry which is preliminary data.</text>
</comment>
<proteinExistence type="predicted"/>
<dbReference type="InterPro" id="IPR011146">
    <property type="entry name" value="HIT-like"/>
</dbReference>
<organism evidence="5 6">
    <name type="scientific">Polaribacter pacificus</name>
    <dbReference type="NCBI Taxonomy" id="1775173"/>
    <lineage>
        <taxon>Bacteria</taxon>
        <taxon>Pseudomonadati</taxon>
        <taxon>Bacteroidota</taxon>
        <taxon>Flavobacteriia</taxon>
        <taxon>Flavobacteriales</taxon>
        <taxon>Flavobacteriaceae</taxon>
    </lineage>
</organism>
<dbReference type="Gene3D" id="3.30.428.10">
    <property type="entry name" value="HIT-like"/>
    <property type="match status" value="1"/>
</dbReference>
<dbReference type="PANTHER" id="PTHR46648:SF1">
    <property type="entry name" value="ADENOSINE 5'-MONOPHOSPHORAMIDASE HNT1"/>
    <property type="match status" value="1"/>
</dbReference>
<dbReference type="InterPro" id="IPR001310">
    <property type="entry name" value="Histidine_triad_HIT"/>
</dbReference>
<evidence type="ECO:0000256" key="3">
    <source>
        <dbReference type="PROSITE-ProRule" id="PRU00464"/>
    </source>
</evidence>
<dbReference type="PROSITE" id="PS51084">
    <property type="entry name" value="HIT_2"/>
    <property type="match status" value="1"/>
</dbReference>
<sequence length="132" mass="14976">MSSIFTKIIKGEIPSYKIAEDERFYAFLDINPNAKGHTLVIPKKEVDKLFDLDAETYVGLMQFAHKVAKALEKTIDCNRVGMTVVGLEVPHAHVHLIPINRVSDINFTSKKLAMQQEDFVKLAKEISRNFES</sequence>
<feature type="active site" description="Tele-AMP-histidine intermediate" evidence="1">
    <location>
        <position position="93"/>
    </location>
</feature>
<dbReference type="Pfam" id="PF01230">
    <property type="entry name" value="HIT"/>
    <property type="match status" value="1"/>
</dbReference>
<dbReference type="InterPro" id="IPR036265">
    <property type="entry name" value="HIT-like_sf"/>
</dbReference>
<reference evidence="5" key="2">
    <citation type="submission" date="2020-09" db="EMBL/GenBank/DDBJ databases">
        <authorList>
            <person name="Sun Q."/>
            <person name="Zhou Y."/>
        </authorList>
    </citation>
    <scope>NUCLEOTIDE SEQUENCE</scope>
    <source>
        <strain evidence="5">CGMCC 1.15763</strain>
    </source>
</reference>
<accession>A0A917HYA5</accession>
<feature type="domain" description="HIT" evidence="4">
    <location>
        <begin position="4"/>
        <end position="107"/>
    </location>
</feature>
<protein>
    <submittedName>
        <fullName evidence="5">Hydrolase</fullName>
    </submittedName>
</protein>
<reference evidence="5" key="1">
    <citation type="journal article" date="2014" name="Int. J. Syst. Evol. Microbiol.">
        <title>Complete genome sequence of Corynebacterium casei LMG S-19264T (=DSM 44701T), isolated from a smear-ripened cheese.</title>
        <authorList>
            <consortium name="US DOE Joint Genome Institute (JGI-PGF)"/>
            <person name="Walter F."/>
            <person name="Albersmeier A."/>
            <person name="Kalinowski J."/>
            <person name="Ruckert C."/>
        </authorList>
    </citation>
    <scope>NUCLEOTIDE SEQUENCE</scope>
    <source>
        <strain evidence="5">CGMCC 1.15763</strain>
    </source>
</reference>
<dbReference type="AlphaFoldDB" id="A0A917HYA5"/>
<dbReference type="GO" id="GO:0009117">
    <property type="term" value="P:nucleotide metabolic process"/>
    <property type="evidence" value="ECO:0007669"/>
    <property type="project" value="TreeGrafter"/>
</dbReference>
<dbReference type="GO" id="GO:0016787">
    <property type="term" value="F:hydrolase activity"/>
    <property type="evidence" value="ECO:0007669"/>
    <property type="project" value="UniProtKB-KW"/>
</dbReference>
<evidence type="ECO:0000256" key="1">
    <source>
        <dbReference type="PIRSR" id="PIRSR601310-1"/>
    </source>
</evidence>
<evidence type="ECO:0000259" key="4">
    <source>
        <dbReference type="PROSITE" id="PS51084"/>
    </source>
</evidence>
<dbReference type="EMBL" id="BMJW01000001">
    <property type="protein sequence ID" value="GGG95331.1"/>
    <property type="molecule type" value="Genomic_DNA"/>
</dbReference>